<dbReference type="STRING" id="33935.ADM90_14580"/>
<dbReference type="GO" id="GO:0015295">
    <property type="term" value="F:solute:proton symporter activity"/>
    <property type="evidence" value="ECO:0007669"/>
    <property type="project" value="TreeGrafter"/>
</dbReference>
<feature type="transmembrane region" description="Helical" evidence="8">
    <location>
        <begin position="389"/>
        <end position="407"/>
    </location>
</feature>
<dbReference type="AlphaFoldDB" id="A0A0M9DJC9"/>
<evidence type="ECO:0000256" key="1">
    <source>
        <dbReference type="ARBA" id="ARBA00004651"/>
    </source>
</evidence>
<evidence type="ECO:0000256" key="6">
    <source>
        <dbReference type="ARBA" id="ARBA00022989"/>
    </source>
</evidence>
<evidence type="ECO:0000313" key="10">
    <source>
        <dbReference type="Proteomes" id="UP000037977"/>
    </source>
</evidence>
<comment type="caution">
    <text evidence="9">The sequence shown here is derived from an EMBL/GenBank/DDBJ whole genome shotgun (WGS) entry which is preliminary data.</text>
</comment>
<sequence length="495" mass="54154">MLKVIFALLPLLSILFMIFVLRKSSIFTGVVACIITTVIAVSPVFNTSIKILPEPIIKSILTTSVIVYILFFGILLFQLMEKSGAIDGIASSITTSTSDKVYQILILALGLSPLVEAVSGFGLAVIVIAPILIALGFSPIQSSLIALVSLCIIPWGTLAMGTIIGATLGNVPLNELGMGSALMCIPIYIYYAILVVYIGVGKKALLERLFSVIFIGFLLGSSVWLCNRFASVELAGLFGSLIVISSIFLIIKQRSKNTLDNNTEQNMQSSFIKNITPYLLLIILLFSSRMIVPFKDFLTNTFTLTIEKYNFQLAFLYSPGFFLIIVCIFTILFYRLKKLEIKDSIYSTIQKCWPVIVTTFLYVVVSEIMSEAKMIQLLSSVAARSFGEFYIFIAPLIGATGGFLTGSNTASNTMFIRLQTETALQIGMSPTLIACSQNVSSSLMTMVNPSRVALSCSVCKINNSENEIQKKVALVGLGTISIILIELLILYFFHD</sequence>
<protein>
    <recommendedName>
        <fullName evidence="8">L-lactate permease</fullName>
    </recommendedName>
</protein>
<accession>A0A0M9DJC9</accession>
<evidence type="ECO:0000256" key="5">
    <source>
        <dbReference type="ARBA" id="ARBA00022692"/>
    </source>
</evidence>
<feature type="transmembrane region" description="Helical" evidence="8">
    <location>
        <begin position="205"/>
        <end position="225"/>
    </location>
</feature>
<evidence type="ECO:0000256" key="3">
    <source>
        <dbReference type="ARBA" id="ARBA00022448"/>
    </source>
</evidence>
<gene>
    <name evidence="9" type="ORF">ADM90_14580</name>
</gene>
<evidence type="ECO:0000256" key="8">
    <source>
        <dbReference type="RuleBase" id="RU365092"/>
    </source>
</evidence>
<keyword evidence="4 8" id="KW-1003">Cell membrane</keyword>
<feature type="transmembrane region" description="Helical" evidence="8">
    <location>
        <begin position="271"/>
        <end position="291"/>
    </location>
</feature>
<dbReference type="PANTHER" id="PTHR30003:SF0">
    <property type="entry name" value="GLYCOLATE PERMEASE GLCA-RELATED"/>
    <property type="match status" value="1"/>
</dbReference>
<dbReference type="Pfam" id="PF02652">
    <property type="entry name" value="Lactate_perm"/>
    <property type="match status" value="1"/>
</dbReference>
<organism evidence="9 10">
    <name type="scientific">Lysinibacillus macroides</name>
    <dbReference type="NCBI Taxonomy" id="33935"/>
    <lineage>
        <taxon>Bacteria</taxon>
        <taxon>Bacillati</taxon>
        <taxon>Bacillota</taxon>
        <taxon>Bacilli</taxon>
        <taxon>Bacillales</taxon>
        <taxon>Bacillaceae</taxon>
        <taxon>Lysinibacillus</taxon>
    </lineage>
</organism>
<proteinExistence type="inferred from homology"/>
<feature type="transmembrane region" description="Helical" evidence="8">
    <location>
        <begin position="26"/>
        <end position="45"/>
    </location>
</feature>
<evidence type="ECO:0000256" key="4">
    <source>
        <dbReference type="ARBA" id="ARBA00022475"/>
    </source>
</evidence>
<dbReference type="InterPro" id="IPR003804">
    <property type="entry name" value="Lactate_perm"/>
</dbReference>
<dbReference type="GO" id="GO:0015129">
    <property type="term" value="F:lactate transmembrane transporter activity"/>
    <property type="evidence" value="ECO:0007669"/>
    <property type="project" value="UniProtKB-UniRule"/>
</dbReference>
<feature type="transmembrane region" description="Helical" evidence="8">
    <location>
        <begin position="117"/>
        <end position="137"/>
    </location>
</feature>
<keyword evidence="10" id="KW-1185">Reference proteome</keyword>
<feature type="transmembrane region" description="Helical" evidence="8">
    <location>
        <begin position="176"/>
        <end position="198"/>
    </location>
</feature>
<name>A0A0M9DJC9_9BACI</name>
<dbReference type="Proteomes" id="UP000037977">
    <property type="component" value="Unassembled WGS sequence"/>
</dbReference>
<comment type="function">
    <text evidence="8">Uptake of L-lactate across the membrane. Can also transport D-lactate and glycolate.</text>
</comment>
<evidence type="ECO:0000313" key="9">
    <source>
        <dbReference type="EMBL" id="KOY81616.1"/>
    </source>
</evidence>
<evidence type="ECO:0000256" key="7">
    <source>
        <dbReference type="ARBA" id="ARBA00023136"/>
    </source>
</evidence>
<feature type="transmembrane region" description="Helical" evidence="8">
    <location>
        <begin position="57"/>
        <end position="77"/>
    </location>
</feature>
<feature type="transmembrane region" description="Helical" evidence="8">
    <location>
        <begin position="231"/>
        <end position="251"/>
    </location>
</feature>
<comment type="subcellular location">
    <subcellularLocation>
        <location evidence="1 8">Cell membrane</location>
        <topology evidence="1 8">Multi-pass membrane protein</topology>
    </subcellularLocation>
</comment>
<feature type="transmembrane region" description="Helical" evidence="8">
    <location>
        <begin position="144"/>
        <end position="164"/>
    </location>
</feature>
<keyword evidence="6 8" id="KW-1133">Transmembrane helix</keyword>
<keyword evidence="5 8" id="KW-0812">Transmembrane</keyword>
<evidence type="ECO:0000256" key="2">
    <source>
        <dbReference type="ARBA" id="ARBA00010100"/>
    </source>
</evidence>
<dbReference type="RefSeq" id="WP_053995685.1">
    <property type="nucleotide sequence ID" value="NZ_CP065643.1"/>
</dbReference>
<keyword evidence="7 8" id="KW-0472">Membrane</keyword>
<feature type="transmembrane region" description="Helical" evidence="8">
    <location>
        <begin position="311"/>
        <end position="332"/>
    </location>
</feature>
<reference evidence="9 10" key="1">
    <citation type="submission" date="2015-07" db="EMBL/GenBank/DDBJ databases">
        <title>Genome sequencing project for genomic taxonomy and phylogenomics of Bacillus-like bacteria.</title>
        <authorList>
            <person name="Liu B."/>
            <person name="Wang J."/>
            <person name="Zhu Y."/>
            <person name="Liu G."/>
            <person name="Chen Q."/>
            <person name="Chen Z."/>
            <person name="Che J."/>
            <person name="Ge C."/>
            <person name="Shi H."/>
            <person name="Pan Z."/>
            <person name="Liu X."/>
        </authorList>
    </citation>
    <scope>NUCLEOTIDE SEQUENCE [LARGE SCALE GENOMIC DNA]</scope>
    <source>
        <strain evidence="9 10">DSM 54</strain>
    </source>
</reference>
<comment type="similarity">
    <text evidence="2 8">Belongs to the lactate permease family.</text>
</comment>
<dbReference type="PATRIC" id="fig|33935.3.peg.4938"/>
<feature type="transmembrane region" description="Helical" evidence="8">
    <location>
        <begin position="352"/>
        <end position="369"/>
    </location>
</feature>
<dbReference type="GO" id="GO:0005886">
    <property type="term" value="C:plasma membrane"/>
    <property type="evidence" value="ECO:0007669"/>
    <property type="project" value="UniProtKB-SubCell"/>
</dbReference>
<dbReference type="OrthoDB" id="9761056at2"/>
<dbReference type="PANTHER" id="PTHR30003">
    <property type="entry name" value="L-LACTATE PERMEASE"/>
    <property type="match status" value="1"/>
</dbReference>
<keyword evidence="3 8" id="KW-0813">Transport</keyword>
<feature type="transmembrane region" description="Helical" evidence="8">
    <location>
        <begin position="472"/>
        <end position="493"/>
    </location>
</feature>
<dbReference type="EMBL" id="LGCI01000009">
    <property type="protein sequence ID" value="KOY81616.1"/>
    <property type="molecule type" value="Genomic_DNA"/>
</dbReference>